<keyword evidence="4" id="KW-1185">Reference proteome</keyword>
<dbReference type="Pfam" id="PF02518">
    <property type="entry name" value="HATPase_c"/>
    <property type="match status" value="1"/>
</dbReference>
<dbReference type="InterPro" id="IPR003594">
    <property type="entry name" value="HATPase_dom"/>
</dbReference>
<dbReference type="GO" id="GO:0000155">
    <property type="term" value="F:phosphorelay sensor kinase activity"/>
    <property type="evidence" value="ECO:0007669"/>
    <property type="project" value="InterPro"/>
</dbReference>
<dbReference type="SUPFAM" id="SSF55874">
    <property type="entry name" value="ATPase domain of HSP90 chaperone/DNA topoisomerase II/histidine kinase"/>
    <property type="match status" value="1"/>
</dbReference>
<dbReference type="EMBL" id="JANIPJ010000016">
    <property type="protein sequence ID" value="MCR2806287.1"/>
    <property type="molecule type" value="Genomic_DNA"/>
</dbReference>
<gene>
    <name evidence="3" type="ORF">NQZ67_20615</name>
</gene>
<dbReference type="Proteomes" id="UP001141950">
    <property type="component" value="Unassembled WGS sequence"/>
</dbReference>
<dbReference type="InterPro" id="IPR036890">
    <property type="entry name" value="HATPase_C_sf"/>
</dbReference>
<protein>
    <submittedName>
        <fullName evidence="3">Sensor histidine kinase</fullName>
    </submittedName>
</protein>
<dbReference type="InterPro" id="IPR010559">
    <property type="entry name" value="Sig_transdc_His_kin_internal"/>
</dbReference>
<feature type="domain" description="Histidine kinase/HSP90-like ATPase" evidence="2">
    <location>
        <begin position="473"/>
        <end position="573"/>
    </location>
</feature>
<organism evidence="3 4">
    <name type="scientific">Paenibacillus soyae</name>
    <dbReference type="NCBI Taxonomy" id="2969249"/>
    <lineage>
        <taxon>Bacteria</taxon>
        <taxon>Bacillati</taxon>
        <taxon>Bacillota</taxon>
        <taxon>Bacilli</taxon>
        <taxon>Bacillales</taxon>
        <taxon>Paenibacillaceae</taxon>
        <taxon>Paenibacillus</taxon>
    </lineage>
</organism>
<keyword evidence="1" id="KW-0472">Membrane</keyword>
<dbReference type="Gene3D" id="3.30.565.10">
    <property type="entry name" value="Histidine kinase-like ATPase, C-terminal domain"/>
    <property type="match status" value="1"/>
</dbReference>
<evidence type="ECO:0000313" key="4">
    <source>
        <dbReference type="Proteomes" id="UP001141950"/>
    </source>
</evidence>
<keyword evidence="1" id="KW-0812">Transmembrane</keyword>
<dbReference type="InterPro" id="IPR050640">
    <property type="entry name" value="Bact_2-comp_sensor_kinase"/>
</dbReference>
<reference evidence="3" key="1">
    <citation type="submission" date="2022-08" db="EMBL/GenBank/DDBJ databases">
        <title>The genomic sequence of strain Paenibacillus sp. SCIV0701.</title>
        <authorList>
            <person name="Zhao H."/>
        </authorList>
    </citation>
    <scope>NUCLEOTIDE SEQUENCE</scope>
    <source>
        <strain evidence="3">SCIV0701</strain>
    </source>
</reference>
<evidence type="ECO:0000313" key="3">
    <source>
        <dbReference type="EMBL" id="MCR2806287.1"/>
    </source>
</evidence>
<keyword evidence="3" id="KW-0418">Kinase</keyword>
<comment type="caution">
    <text evidence="3">The sequence shown here is derived from an EMBL/GenBank/DDBJ whole genome shotgun (WGS) entry which is preliminary data.</text>
</comment>
<dbReference type="PANTHER" id="PTHR34220:SF7">
    <property type="entry name" value="SENSOR HISTIDINE KINASE YPDA"/>
    <property type="match status" value="1"/>
</dbReference>
<evidence type="ECO:0000259" key="2">
    <source>
        <dbReference type="SMART" id="SM00387"/>
    </source>
</evidence>
<keyword evidence="1" id="KW-1133">Transmembrane helix</keyword>
<proteinExistence type="predicted"/>
<dbReference type="Gene3D" id="6.10.340.10">
    <property type="match status" value="1"/>
</dbReference>
<dbReference type="AlphaFoldDB" id="A0A9X2SCN7"/>
<dbReference type="PANTHER" id="PTHR34220">
    <property type="entry name" value="SENSOR HISTIDINE KINASE YPDA"/>
    <property type="match status" value="1"/>
</dbReference>
<sequence>MKNPFKKYRIDHLFFGSFAALIILVLSITIWISYSLTSKELATTASTNQQKLLNELNNEITTRMVTIEQISLSRSRDNSLLALLTGARDQDEFSRYQGFNEVKQSLANLTNSMPLIEGIDVFMNRPSYGDSLSYIQFLELEDASNHYWAESIRRNDFAWSDEYERSSFRGEVSVLSFARSILYNNKLIGYLVIHVKSDMLKNVLAGHSSVEVSRIMLDVSGQPILQIGNVPDAETWASLRARMGGSSGVFRIENDTGGAESSLIVYARNNNSKWTLVELTPWSEITQGSVKLAKVIAIIGVISILLTLVITMLLSMQFTRPIKKLVGAMNRYSIEGKNMKLPEDYSNEFGYLYAGYRKQNERIEQLIQSLRERHELQRVAEIEALQANINPHFLYNTLDQLNWIAIANDQGDMSRILELMGRMFRISLSNGNTYITIQQELEHLSCYLEIQQIRYKGSLQFYFEVPEDIPFLYIPKMILQPFVENAVVHGFHNRSHGTIWITMKQQGEKLSILIEDDGQGYQPARTTHRKTGGYGIRNVKERISAHFGNAYGVEYGPRDEGGTTIRLTLPVLRNIP</sequence>
<name>A0A9X2SCN7_9BACL</name>
<dbReference type="GO" id="GO:0016020">
    <property type="term" value="C:membrane"/>
    <property type="evidence" value="ECO:0007669"/>
    <property type="project" value="InterPro"/>
</dbReference>
<dbReference type="SMART" id="SM00387">
    <property type="entry name" value="HATPase_c"/>
    <property type="match status" value="1"/>
</dbReference>
<evidence type="ECO:0000256" key="1">
    <source>
        <dbReference type="SAM" id="Phobius"/>
    </source>
</evidence>
<keyword evidence="3" id="KW-0808">Transferase</keyword>
<dbReference type="RefSeq" id="WP_257449586.1">
    <property type="nucleotide sequence ID" value="NZ_JANIPJ010000016.1"/>
</dbReference>
<dbReference type="Pfam" id="PF06580">
    <property type="entry name" value="His_kinase"/>
    <property type="match status" value="1"/>
</dbReference>
<accession>A0A9X2SCN7</accession>
<feature type="transmembrane region" description="Helical" evidence="1">
    <location>
        <begin position="12"/>
        <end position="34"/>
    </location>
</feature>
<feature type="transmembrane region" description="Helical" evidence="1">
    <location>
        <begin position="295"/>
        <end position="314"/>
    </location>
</feature>